<keyword evidence="6" id="KW-0833">Ubl conjugation pathway</keyword>
<dbReference type="InterPro" id="IPR046673">
    <property type="entry name" value="ToxA_N"/>
</dbReference>
<dbReference type="InterPro" id="IPR001611">
    <property type="entry name" value="Leu-rich_rpt"/>
</dbReference>
<comment type="catalytic activity">
    <reaction evidence="1">
        <text>S-ubiquitinyl-[E2 ubiquitin-conjugating enzyme]-L-cysteine + [acceptor protein]-L-lysine = [E2 ubiquitin-conjugating enzyme]-L-cysteine + N(6)-ubiquitinyl-[acceptor protein]-L-lysine.</text>
        <dbReference type="EC" id="2.3.2.27"/>
    </reaction>
</comment>
<evidence type="ECO:0000313" key="11">
    <source>
        <dbReference type="Proteomes" id="UP000609530"/>
    </source>
</evidence>
<feature type="active site" description="Glycyl thioester intermediate" evidence="6">
    <location>
        <position position="1292"/>
    </location>
</feature>
<feature type="transmembrane region" description="Helical" evidence="8">
    <location>
        <begin position="418"/>
        <end position="442"/>
    </location>
</feature>
<keyword evidence="6" id="KW-0832">Ubl conjugation</keyword>
<dbReference type="InterPro" id="IPR032675">
    <property type="entry name" value="LRR_dom_sf"/>
</dbReference>
<dbReference type="Pfam" id="PF13516">
    <property type="entry name" value="LRR_6"/>
    <property type="match status" value="2"/>
</dbReference>
<accession>A0ABS6QCU0</accession>
<keyword evidence="7" id="KW-0175">Coiled coil</keyword>
<dbReference type="Proteomes" id="UP000609530">
    <property type="component" value="Unassembled WGS sequence"/>
</dbReference>
<gene>
    <name evidence="10" type="ORF">HU760_015610</name>
</gene>
<reference evidence="10 11" key="1">
    <citation type="journal article" date="2020" name="Microorganisms">
        <title>Reliable Identification of Environmental Pseudomonas Isolates Using the rpoD Gene.</title>
        <authorList>
            <consortium name="The Broad Institute Genome Sequencing Platform"/>
            <person name="Girard L."/>
            <person name="Lood C."/>
            <person name="Rokni-Zadeh H."/>
            <person name="van Noort V."/>
            <person name="Lavigne R."/>
            <person name="De Mot R."/>
        </authorList>
    </citation>
    <scope>NUCLEOTIDE SEQUENCE [LARGE SCALE GENOMIC DNA]</scope>
    <source>
        <strain evidence="10 11">RD9SR1</strain>
    </source>
</reference>
<feature type="coiled-coil region" evidence="7">
    <location>
        <begin position="1439"/>
        <end position="1473"/>
    </location>
</feature>
<keyword evidence="6" id="KW-1035">Host cytoplasm</keyword>
<evidence type="ECO:0000256" key="2">
    <source>
        <dbReference type="ARBA" id="ARBA00012483"/>
    </source>
</evidence>
<dbReference type="Pfam" id="PF14496">
    <property type="entry name" value="NEL"/>
    <property type="match status" value="1"/>
</dbReference>
<evidence type="ECO:0000256" key="7">
    <source>
        <dbReference type="SAM" id="Coils"/>
    </source>
</evidence>
<evidence type="ECO:0000256" key="5">
    <source>
        <dbReference type="ARBA" id="ARBA00023026"/>
    </source>
</evidence>
<keyword evidence="6" id="KW-0808">Transferase</keyword>
<evidence type="ECO:0000313" key="10">
    <source>
        <dbReference type="EMBL" id="MBV4492023.1"/>
    </source>
</evidence>
<feature type="domain" description="NEL" evidence="9">
    <location>
        <begin position="1204"/>
        <end position="1491"/>
    </location>
</feature>
<keyword evidence="4" id="KW-0677">Repeat</keyword>
<comment type="similarity">
    <text evidence="6">Belongs to the LRR-containing bacterial E3 ligase family.</text>
</comment>
<evidence type="ECO:0000256" key="3">
    <source>
        <dbReference type="ARBA" id="ARBA00022614"/>
    </source>
</evidence>
<comment type="PTM">
    <text evidence="6">Ubiquitinated in the presence of host E1 ubiquitin-activating enzyme, E2 ubiquitin-conjugating enzyme and ubiquitin.</text>
</comment>
<keyword evidence="11" id="KW-1185">Reference proteome</keyword>
<organism evidence="10 11">
    <name type="scientific">Pseudomonas oryzicola</name>
    <dbReference type="NCBI Taxonomy" id="485876"/>
    <lineage>
        <taxon>Bacteria</taxon>
        <taxon>Pseudomonadati</taxon>
        <taxon>Pseudomonadota</taxon>
        <taxon>Gammaproteobacteria</taxon>
        <taxon>Pseudomonadales</taxon>
        <taxon>Pseudomonadaceae</taxon>
        <taxon>Pseudomonas</taxon>
    </lineage>
</organism>
<dbReference type="InterPro" id="IPR050333">
    <property type="entry name" value="SLRP"/>
</dbReference>
<dbReference type="RefSeq" id="WP_186675723.1">
    <property type="nucleotide sequence ID" value="NZ_JABWRZ020000001.1"/>
</dbReference>
<dbReference type="PANTHER" id="PTHR45712:SF22">
    <property type="entry name" value="INSULIN-LIKE GROWTH FACTOR-BINDING PROTEIN COMPLEX ACID LABILE SUBUNIT"/>
    <property type="match status" value="1"/>
</dbReference>
<evidence type="ECO:0000256" key="1">
    <source>
        <dbReference type="ARBA" id="ARBA00000900"/>
    </source>
</evidence>
<evidence type="ECO:0000256" key="8">
    <source>
        <dbReference type="SAM" id="Phobius"/>
    </source>
</evidence>
<dbReference type="EMBL" id="JABWRZ020000001">
    <property type="protein sequence ID" value="MBV4492023.1"/>
    <property type="molecule type" value="Genomic_DNA"/>
</dbReference>
<keyword evidence="5" id="KW-0843">Virulence</keyword>
<dbReference type="Gene3D" id="3.80.10.10">
    <property type="entry name" value="Ribonuclease Inhibitor"/>
    <property type="match status" value="1"/>
</dbReference>
<sequence length="1491" mass="166359">MQNRLNPTRALPTTLDLERGFQDGILARRLPAWLSGLNLVSPDSAPQPPSSVTAEQLTTLLQALQDSFDCHQRLQRQLAPLQGIRALCKPLLQRALQEKLHALHDPDTLFYRHTYFTVSPDSELATGHLAQQEKNHYDIALVDAALANFTEDEARPGTLPRSDCLVDAAGVMVPGVSAPALAKLCRQLDLGERYQEHLDTVLYPPARGTEGVQATLKAQLVSNMQVDAFKAMAGAALTAAELALVLGLCSSGEPGRFAGDPVAARRLQAFGCTLEQIIVLHVTRTTLGFTSTRRVLVYLPGDPVCPWCAAPDLDTFVRRTLGKRLADPQYQHFFRRFLRLRDQAGFFARVTAELADVTEAASRDMEQYLVDCALPLFDHQAQARIDVIKDDAAFIAVPVRMIDSGVQQAQRERLEAGAWAAAGVAGLFVPLIAAVMVAATAWDMLKAAFHALESWREGDTRAALQHLLDVARTLITAGITSVLGGAVTRKTDLVEQLVTARLEDGSEKLWRFDLAPFRTTPPALQAQPDAAGVYRLGERCWVNMQGYFYEVVQGDDEQWRLLPRQGHGPQLRHNGAGAWRVWCEQPLEWDDTHAMFRRLGGEFRQLEDDQIDHVLAIHGMEPDDLRGLHVCGQAADACVVDTVSRIRLANRIKALVSQLRAGGPVADTALLARAQRWQGTGDVANDELADYLWNRRRSLLGQLYYEQYPLTEDTQALQRDFASLHRLAAEHLLRTASPDDLLLSAATLVKRIRCIRVHEALLFDTPQTLDLARFTLGMLERVPDADTGPRWQLFDGDAGAPLLSTRGSGRQLQLRYRDGLFHLSDDQGPLGPAGELFQQIASGYTREQRAALAIGRPFALQLRNELARQVARQRDVIAEVLGIKPSNGSMFMPLRLANGRIGYPLSGWRQCLGLDRAVVRNLAAELRDLYPGFDDDEVEHWLERLRASQRDPATELAELKQQLATLRRTLKSWQVGTVKAWAWKARREFARGLIDCWRYLVPKQLRAVEAGRGYLLSCYNSDLDALPAIPATVSFAHVSDLALRSLQITTVPHTFLHAFSTLSTLHISNCRLRTLALTQAMAERLQVLDLSNNQIGPEGGMPALLQACRSLVYLNLSHNPLSSALSVTGMPRLNALMLRGARLTQMPAGVMEAPHLHTLDVSHNAIRTLPYGFYRSDLWHAGRVWLAGNPLLRDQDSWHEVVEDQVPTMLRWTDLVQPAERDRMADIWGKLNGQEASRDFFHLLQRLTGSADFQHEFLARYLALRVLRMLVSMNEQPLLRTELYAHALTEHCQDNATLRFSDLEVRMRKWKALHGSVADDPERALLHLGGQCWRLDTLDQVGSLHAVRAGRPEESLEFALAYRLALADALDLPVEHDEMLNPGVANLSPADIDAAAQLVRVAQSRDALVDYLSTTPFWKEHLARAFATRLSTPHFFHAELEALVERNAAQADIDRLQERVQQWELNVTKQLTREALGRHLTAVMMPVAAPR</sequence>
<dbReference type="PROSITE" id="PS52053">
    <property type="entry name" value="NEL"/>
    <property type="match status" value="1"/>
</dbReference>
<dbReference type="Gene3D" id="1.20.58.360">
    <property type="entry name" value="Shigella T3SS effector IpaH defines"/>
    <property type="match status" value="1"/>
</dbReference>
<name>A0ABS6QCU0_9PSED</name>
<dbReference type="Pfam" id="PF20178">
    <property type="entry name" value="ToxA_N"/>
    <property type="match status" value="1"/>
</dbReference>
<comment type="caution">
    <text evidence="10">The sequence shown here is derived from an EMBL/GenBank/DDBJ whole genome shotgun (WGS) entry which is preliminary data.</text>
</comment>
<dbReference type="PANTHER" id="PTHR45712">
    <property type="entry name" value="AGAP008170-PA"/>
    <property type="match status" value="1"/>
</dbReference>
<evidence type="ECO:0000256" key="6">
    <source>
        <dbReference type="PROSITE-ProRule" id="PRU01398"/>
    </source>
</evidence>
<proteinExistence type="inferred from homology"/>
<keyword evidence="6" id="KW-0964">Secreted</keyword>
<dbReference type="SUPFAM" id="SSF52058">
    <property type="entry name" value="L domain-like"/>
    <property type="match status" value="1"/>
</dbReference>
<evidence type="ECO:0000259" key="9">
    <source>
        <dbReference type="PROSITE" id="PS52053"/>
    </source>
</evidence>
<keyword evidence="8" id="KW-1133">Transmembrane helix</keyword>
<keyword evidence="3" id="KW-0433">Leucine-rich repeat</keyword>
<keyword evidence="8" id="KW-0472">Membrane</keyword>
<dbReference type="InterPro" id="IPR029487">
    <property type="entry name" value="NEL_dom"/>
</dbReference>
<evidence type="ECO:0000256" key="4">
    <source>
        <dbReference type="ARBA" id="ARBA00022737"/>
    </source>
</evidence>
<protein>
    <recommendedName>
        <fullName evidence="2">RING-type E3 ubiquitin transferase</fullName>
        <ecNumber evidence="2">2.3.2.27</ecNumber>
    </recommendedName>
</protein>
<keyword evidence="8" id="KW-0812">Transmembrane</keyword>
<dbReference type="EC" id="2.3.2.27" evidence="2"/>